<dbReference type="PANTHER" id="PTHR14948">
    <property type="entry name" value="NG5"/>
    <property type="match status" value="1"/>
</dbReference>
<dbReference type="Pfam" id="PF13240">
    <property type="entry name" value="Zn_Ribbon_1"/>
    <property type="match status" value="1"/>
</dbReference>
<keyword evidence="3 5" id="KW-1133">Transmembrane helix</keyword>
<dbReference type="STRING" id="573061.Clocel_3890"/>
<accession>D9SKY4</accession>
<evidence type="ECO:0000256" key="5">
    <source>
        <dbReference type="SAM" id="Phobius"/>
    </source>
</evidence>
<keyword evidence="2 5" id="KW-0812">Transmembrane</keyword>
<dbReference type="InterPro" id="IPR007593">
    <property type="entry name" value="CD225/Dispanin_fam"/>
</dbReference>
<reference evidence="7 8" key="1">
    <citation type="submission" date="2010-08" db="EMBL/GenBank/DDBJ databases">
        <title>Complete sequence of Clostridium cellulovorans 743B.</title>
        <authorList>
            <consortium name="US DOE Joint Genome Institute"/>
            <person name="Lucas S."/>
            <person name="Copeland A."/>
            <person name="Lapidus A."/>
            <person name="Cheng J.-F."/>
            <person name="Bruce D."/>
            <person name="Goodwin L."/>
            <person name="Pitluck S."/>
            <person name="Chertkov O."/>
            <person name="Detter J.C."/>
            <person name="Han C."/>
            <person name="Tapia R."/>
            <person name="Land M."/>
            <person name="Hauser L."/>
            <person name="Chang Y.-J."/>
            <person name="Jeffries C."/>
            <person name="Kyrpides N."/>
            <person name="Ivanova N."/>
            <person name="Mikhailova N."/>
            <person name="Hemme C.L."/>
            <person name="Woyke T."/>
        </authorList>
    </citation>
    <scope>NUCLEOTIDE SEQUENCE [LARGE SCALE GENOMIC DNA]</scope>
    <source>
        <strain evidence="8">ATCC 35296 / DSM 3052 / OCM 3 / 743B</strain>
    </source>
</reference>
<evidence type="ECO:0000256" key="3">
    <source>
        <dbReference type="ARBA" id="ARBA00022989"/>
    </source>
</evidence>
<dbReference type="AlphaFoldDB" id="D9SKY4"/>
<feature type="domain" description="Zinc-ribbon" evidence="6">
    <location>
        <begin position="2"/>
        <end position="24"/>
    </location>
</feature>
<feature type="transmembrane region" description="Helical" evidence="5">
    <location>
        <begin position="62"/>
        <end position="87"/>
    </location>
</feature>
<dbReference type="EMBL" id="CP002160">
    <property type="protein sequence ID" value="ADL53556.1"/>
    <property type="molecule type" value="Genomic_DNA"/>
</dbReference>
<dbReference type="eggNOG" id="COG4640">
    <property type="taxonomic scope" value="Bacteria"/>
</dbReference>
<feature type="transmembrane region" description="Helical" evidence="5">
    <location>
        <begin position="108"/>
        <end position="134"/>
    </location>
</feature>
<keyword evidence="8" id="KW-1185">Reference proteome</keyword>
<protein>
    <submittedName>
        <fullName evidence="7">Interferon-induced transmembrane protein</fullName>
    </submittedName>
</protein>
<evidence type="ECO:0000313" key="8">
    <source>
        <dbReference type="Proteomes" id="UP000002730"/>
    </source>
</evidence>
<dbReference type="GO" id="GO:0016020">
    <property type="term" value="C:membrane"/>
    <property type="evidence" value="ECO:0007669"/>
    <property type="project" value="UniProtKB-SubCell"/>
</dbReference>
<keyword evidence="4 5" id="KW-0472">Membrane</keyword>
<evidence type="ECO:0000259" key="6">
    <source>
        <dbReference type="Pfam" id="PF13240"/>
    </source>
</evidence>
<dbReference type="Pfam" id="PF04505">
    <property type="entry name" value="CD225"/>
    <property type="match status" value="1"/>
</dbReference>
<dbReference type="PANTHER" id="PTHR14948:SF25">
    <property type="entry name" value="DUF4190 DOMAIN-CONTAINING PROTEIN"/>
    <property type="match status" value="1"/>
</dbReference>
<evidence type="ECO:0000256" key="1">
    <source>
        <dbReference type="ARBA" id="ARBA00004370"/>
    </source>
</evidence>
<dbReference type="InterPro" id="IPR026870">
    <property type="entry name" value="Zinc_ribbon_dom"/>
</dbReference>
<dbReference type="RefSeq" id="WP_010073897.1">
    <property type="nucleotide sequence ID" value="NC_014393.1"/>
</dbReference>
<dbReference type="Proteomes" id="UP000002730">
    <property type="component" value="Chromosome"/>
</dbReference>
<evidence type="ECO:0000256" key="4">
    <source>
        <dbReference type="ARBA" id="ARBA00023136"/>
    </source>
</evidence>
<evidence type="ECO:0000256" key="2">
    <source>
        <dbReference type="ARBA" id="ARBA00022692"/>
    </source>
</evidence>
<gene>
    <name evidence="7" type="ordered locus">Clocel_3890</name>
</gene>
<name>D9SKY4_CLOC7</name>
<dbReference type="OrthoDB" id="2067217at2"/>
<dbReference type="HOGENOM" id="CLU_2095722_0_0_9"/>
<comment type="subcellular location">
    <subcellularLocation>
        <location evidence="1">Membrane</location>
    </subcellularLocation>
</comment>
<evidence type="ECO:0000313" key="7">
    <source>
        <dbReference type="EMBL" id="ADL53556.1"/>
    </source>
</evidence>
<proteinExistence type="predicted"/>
<dbReference type="KEGG" id="ccb:Clocel_3890"/>
<sequence>MYCKNCGQQNNEEARFCKGCGSNLGDNEVVNIQNNNQQGSGFQQGNVNPRWNNNGIEVKNNLVLAILSTVFCCNLVGIVAIVYSAQVDSLVRNGNYEKAERYSKNAKIWSFVSIGLGVLFAIIVFIYTIALIMIDLNDYGYMR</sequence>
<organism evidence="7 8">
    <name type="scientific">Clostridium cellulovorans (strain ATCC 35296 / DSM 3052 / OCM 3 / 743B)</name>
    <dbReference type="NCBI Taxonomy" id="573061"/>
    <lineage>
        <taxon>Bacteria</taxon>
        <taxon>Bacillati</taxon>
        <taxon>Bacillota</taxon>
        <taxon>Clostridia</taxon>
        <taxon>Eubacteriales</taxon>
        <taxon>Clostridiaceae</taxon>
        <taxon>Clostridium</taxon>
    </lineage>
</organism>
<dbReference type="InterPro" id="IPR051423">
    <property type="entry name" value="CD225/Dispanin"/>
</dbReference>